<comment type="caution">
    <text evidence="1">The sequence shown here is derived from an EMBL/GenBank/DDBJ whole genome shotgun (WGS) entry which is preliminary data.</text>
</comment>
<reference evidence="1 2" key="1">
    <citation type="submission" date="2015-01" db="EMBL/GenBank/DDBJ databases">
        <title>Draft genome of the acidophilic iron oxidizer Acidithrix ferrooxidans strain Py-F3.</title>
        <authorList>
            <person name="Poehlein A."/>
            <person name="Eisen S."/>
            <person name="Schloemann M."/>
            <person name="Johnson B.D."/>
            <person name="Daniel R."/>
            <person name="Muehling M."/>
        </authorList>
    </citation>
    <scope>NUCLEOTIDE SEQUENCE [LARGE SCALE GENOMIC DNA]</scope>
    <source>
        <strain evidence="1 2">Py-F3</strain>
    </source>
</reference>
<accession>A0A0D8HEA2</accession>
<gene>
    <name evidence="1" type="ORF">AXFE_29130</name>
</gene>
<evidence type="ECO:0000313" key="2">
    <source>
        <dbReference type="Proteomes" id="UP000032360"/>
    </source>
</evidence>
<proteinExistence type="predicted"/>
<organism evidence="1 2">
    <name type="scientific">Acidithrix ferrooxidans</name>
    <dbReference type="NCBI Taxonomy" id="1280514"/>
    <lineage>
        <taxon>Bacteria</taxon>
        <taxon>Bacillati</taxon>
        <taxon>Actinomycetota</taxon>
        <taxon>Acidimicrobiia</taxon>
        <taxon>Acidimicrobiales</taxon>
        <taxon>Acidimicrobiaceae</taxon>
        <taxon>Acidithrix</taxon>
    </lineage>
</organism>
<keyword evidence="2" id="KW-1185">Reference proteome</keyword>
<protein>
    <submittedName>
        <fullName evidence="1">Uncharacterized protein</fullName>
    </submittedName>
</protein>
<sequence>MVIVEAAAQLEVIPAAMAALVIALDCGEVG</sequence>
<dbReference type="EMBL" id="JXYS01000092">
    <property type="protein sequence ID" value="KJF16219.1"/>
    <property type="molecule type" value="Genomic_DNA"/>
</dbReference>
<name>A0A0D8HEA2_9ACTN</name>
<dbReference type="STRING" id="1280514.AXFE_29130"/>
<dbReference type="AlphaFoldDB" id="A0A0D8HEA2"/>
<dbReference type="Proteomes" id="UP000032360">
    <property type="component" value="Unassembled WGS sequence"/>
</dbReference>
<evidence type="ECO:0000313" key="1">
    <source>
        <dbReference type="EMBL" id="KJF16219.1"/>
    </source>
</evidence>